<feature type="non-terminal residue" evidence="1">
    <location>
        <position position="1"/>
    </location>
</feature>
<sequence length="57" mass="6016">SLLYPIVWNNASSTSVFDKLASSGIPNSSNNLGPTSPICAIIVMKSLSSNIYIKSTL</sequence>
<dbReference type="GeneID" id="10506936"/>
<keyword evidence="2" id="KW-1185">Reference proteome</keyword>
<evidence type="ECO:0000313" key="2">
    <source>
        <dbReference type="Proteomes" id="UP000001064"/>
    </source>
</evidence>
<dbReference type="Proteomes" id="UP000001064">
    <property type="component" value="Unassembled WGS sequence"/>
</dbReference>
<dbReference type="VEuPathDB" id="AmoebaDB:DICPUDRAFT_159574"/>
<evidence type="ECO:0000313" key="1">
    <source>
        <dbReference type="EMBL" id="EGC28922.1"/>
    </source>
</evidence>
<dbReference type="EMBL" id="GL871518">
    <property type="protein sequence ID" value="EGC28922.1"/>
    <property type="molecule type" value="Genomic_DNA"/>
</dbReference>
<dbReference type="RefSeq" id="XP_003294556.1">
    <property type="nucleotide sequence ID" value="XM_003294508.1"/>
</dbReference>
<dbReference type="InParanoid" id="F1A4G2"/>
<dbReference type="AlphaFoldDB" id="F1A4G2"/>
<reference evidence="2" key="1">
    <citation type="journal article" date="2011" name="Genome Biol.">
        <title>Comparative genomics of the social amoebae Dictyostelium discoideum and Dictyostelium purpureum.</title>
        <authorList>
            <consortium name="US DOE Joint Genome Institute (JGI-PGF)"/>
            <person name="Sucgang R."/>
            <person name="Kuo A."/>
            <person name="Tian X."/>
            <person name="Salerno W."/>
            <person name="Parikh A."/>
            <person name="Feasley C.L."/>
            <person name="Dalin E."/>
            <person name="Tu H."/>
            <person name="Huang E."/>
            <person name="Barry K."/>
            <person name="Lindquist E."/>
            <person name="Shapiro H."/>
            <person name="Bruce D."/>
            <person name="Schmutz J."/>
            <person name="Salamov A."/>
            <person name="Fey P."/>
            <person name="Gaudet P."/>
            <person name="Anjard C."/>
            <person name="Babu M.M."/>
            <person name="Basu S."/>
            <person name="Bushmanova Y."/>
            <person name="van der Wel H."/>
            <person name="Katoh-Kurasawa M."/>
            <person name="Dinh C."/>
            <person name="Coutinho P.M."/>
            <person name="Saito T."/>
            <person name="Elias M."/>
            <person name="Schaap P."/>
            <person name="Kay R.R."/>
            <person name="Henrissat B."/>
            <person name="Eichinger L."/>
            <person name="Rivero F."/>
            <person name="Putnam N.H."/>
            <person name="West C.M."/>
            <person name="Loomis W.F."/>
            <person name="Chisholm R.L."/>
            <person name="Shaulsky G."/>
            <person name="Strassmann J.E."/>
            <person name="Queller D.C."/>
            <person name="Kuspa A."/>
            <person name="Grigoriev I.V."/>
        </authorList>
    </citation>
    <scope>NUCLEOTIDE SEQUENCE [LARGE SCALE GENOMIC DNA]</scope>
    <source>
        <strain evidence="2">QSDP1</strain>
    </source>
</reference>
<accession>F1A4G2</accession>
<protein>
    <submittedName>
        <fullName evidence="1">Uncharacterized protein</fullName>
    </submittedName>
</protein>
<gene>
    <name evidence="1" type="ORF">DICPUDRAFT_159574</name>
</gene>
<proteinExistence type="predicted"/>
<organism evidence="1 2">
    <name type="scientific">Dictyostelium purpureum</name>
    <name type="common">Slime mold</name>
    <dbReference type="NCBI Taxonomy" id="5786"/>
    <lineage>
        <taxon>Eukaryota</taxon>
        <taxon>Amoebozoa</taxon>
        <taxon>Evosea</taxon>
        <taxon>Eumycetozoa</taxon>
        <taxon>Dictyostelia</taxon>
        <taxon>Dictyosteliales</taxon>
        <taxon>Dictyosteliaceae</taxon>
        <taxon>Dictyostelium</taxon>
    </lineage>
</organism>
<dbReference type="KEGG" id="dpp:DICPUDRAFT_159574"/>
<name>F1A4G2_DICPU</name>